<dbReference type="PANTHER" id="PTHR45228:SF5">
    <property type="entry name" value="CYCLIC DI-GMP PHOSPHODIESTERASE VC_1348-RELATED"/>
    <property type="match status" value="1"/>
</dbReference>
<feature type="domain" description="HD-GYP" evidence="1">
    <location>
        <begin position="317"/>
        <end position="512"/>
    </location>
</feature>
<dbReference type="CDD" id="cd00077">
    <property type="entry name" value="HDc"/>
    <property type="match status" value="1"/>
</dbReference>
<dbReference type="PANTHER" id="PTHR45228">
    <property type="entry name" value="CYCLIC DI-GMP PHOSPHODIESTERASE TM_0186-RELATED"/>
    <property type="match status" value="1"/>
</dbReference>
<dbReference type="InterPro" id="IPR003607">
    <property type="entry name" value="HD/PDEase_dom"/>
</dbReference>
<keyword evidence="2" id="KW-0378">Hydrolase</keyword>
<protein>
    <submittedName>
        <fullName evidence="2">Metal-dependent phosphohydrolase</fullName>
    </submittedName>
</protein>
<dbReference type="SUPFAM" id="SSF109604">
    <property type="entry name" value="HD-domain/PDEase-like"/>
    <property type="match status" value="2"/>
</dbReference>
<reference evidence="3" key="1">
    <citation type="submission" date="2014-02" db="EMBL/GenBank/DDBJ databases">
        <title>Complete genome sequence and comparative genomic analysis of the nitrogen-fixing bacterium Leptospirillum ferriphilum YSK.</title>
        <authorList>
            <person name="Guo X."/>
            <person name="Yin H."/>
            <person name="Liang Y."/>
            <person name="Hu Q."/>
            <person name="Ma L."/>
            <person name="Xiao Y."/>
            <person name="Zhang X."/>
            <person name="Qiu G."/>
            <person name="Liu X."/>
        </authorList>
    </citation>
    <scope>NUCLEOTIDE SEQUENCE [LARGE SCALE GENOMIC DNA]</scope>
    <source>
        <strain evidence="3">YSK</strain>
    </source>
</reference>
<dbReference type="Pfam" id="PF13487">
    <property type="entry name" value="HD_5"/>
    <property type="match status" value="2"/>
</dbReference>
<name>A0A059XX87_9BACT</name>
<dbReference type="SMART" id="SM00471">
    <property type="entry name" value="HDc"/>
    <property type="match status" value="1"/>
</dbReference>
<dbReference type="AlphaFoldDB" id="A0A059XX87"/>
<evidence type="ECO:0000313" key="3">
    <source>
        <dbReference type="Proteomes" id="UP000027059"/>
    </source>
</evidence>
<organism evidence="2 3">
    <name type="scientific">Leptospirillum ferriphilum YSK</name>
    <dbReference type="NCBI Taxonomy" id="1441628"/>
    <lineage>
        <taxon>Bacteria</taxon>
        <taxon>Pseudomonadati</taxon>
        <taxon>Nitrospirota</taxon>
        <taxon>Nitrospiria</taxon>
        <taxon>Nitrospirales</taxon>
        <taxon>Nitrospiraceae</taxon>
        <taxon>Leptospirillum</taxon>
    </lineage>
</organism>
<dbReference type="Gene3D" id="1.10.3210.10">
    <property type="entry name" value="Hypothetical protein af1432"/>
    <property type="match status" value="2"/>
</dbReference>
<sequence>MRIFGILARRIRISQKEGSFVRVDLEPLSVENGIRIGFRSEVRMEDLEKTGVRPDNSFKTGRAVRFSEVVASFTYALDMTEGQPPGHCLRSCRIGMEIGRHLNLSSRDLWNLFYAILLKDAGCSSNAARLFELYSSDDRITKKNFKSVDTDSLLQVAKFVFTNTAMGHPLREKIAKIVNLAMHGEDLATEMFMARCERGASIATEMGFNDEIAHGIRYLDEHWNGKGRPRGLREEEIPLLSRIALLSQVADVFSYDGTPGRAIEEIRKRRGTWFDPVLVETFDRVSRNLALWEELSSPDLESIVMEMEPLEHALPADEDRLDQVSRAFGKIIDAKSPYTYGHSQRVGDFTYALSKELGLPEDRCRWVRRGGFLHDVGKLGISNTILDKPGRLSGEEYEMVKNHARYTEEILVRIGVFRELSFIAGAHHERLDGGGYPRGLRAEKIPVETRIITIADIFDALTEERPYRKALSDDQAFSIMEDMRDTALDSRILDLFLDWRKSRFPSKTTTDDTLSGKHV</sequence>
<dbReference type="GO" id="GO:0016787">
    <property type="term" value="F:hydrolase activity"/>
    <property type="evidence" value="ECO:0007669"/>
    <property type="project" value="UniProtKB-KW"/>
</dbReference>
<dbReference type="KEGG" id="lfp:Y981_00290"/>
<dbReference type="HOGENOM" id="CLU_040286_1_0_0"/>
<dbReference type="PROSITE" id="PS51832">
    <property type="entry name" value="HD_GYP"/>
    <property type="match status" value="1"/>
</dbReference>
<keyword evidence="3" id="KW-1185">Reference proteome</keyword>
<proteinExistence type="predicted"/>
<dbReference type="OrthoDB" id="9802066at2"/>
<dbReference type="InterPro" id="IPR052020">
    <property type="entry name" value="Cyclic_di-GMP/3'3'-cGAMP_PDE"/>
</dbReference>
<dbReference type="Proteomes" id="UP000027059">
    <property type="component" value="Chromosome"/>
</dbReference>
<gene>
    <name evidence="2" type="ORF">Y981_00290</name>
</gene>
<dbReference type="InterPro" id="IPR037522">
    <property type="entry name" value="HD_GYP_dom"/>
</dbReference>
<reference evidence="2 3" key="2">
    <citation type="journal article" date="2015" name="Biomed. Res. Int.">
        <title>Effects of Arsenite Resistance on the Growth and Functional Gene Expression of Leptospirillum ferriphilum and Acidithiobacillus thiooxidans in Pure Culture and Coculture.</title>
        <authorList>
            <person name="Jiang H."/>
            <person name="Liang Y."/>
            <person name="Yin H."/>
            <person name="Xiao Y."/>
            <person name="Guo X."/>
            <person name="Xu Y."/>
            <person name="Hu Q."/>
            <person name="Liu H."/>
            <person name="Liu X."/>
        </authorList>
    </citation>
    <scope>NUCLEOTIDE SEQUENCE [LARGE SCALE GENOMIC DNA]</scope>
    <source>
        <strain evidence="2 3">YSK</strain>
    </source>
</reference>
<evidence type="ECO:0000259" key="1">
    <source>
        <dbReference type="PROSITE" id="PS51832"/>
    </source>
</evidence>
<evidence type="ECO:0000313" key="2">
    <source>
        <dbReference type="EMBL" id="AIA29822.1"/>
    </source>
</evidence>
<dbReference type="EMBL" id="CP007243">
    <property type="protein sequence ID" value="AIA29822.1"/>
    <property type="molecule type" value="Genomic_DNA"/>
</dbReference>
<accession>A0A059XX87</accession>